<dbReference type="AlphaFoldDB" id="A0A367ZMY5"/>
<dbReference type="Proteomes" id="UP000252355">
    <property type="component" value="Unassembled WGS sequence"/>
</dbReference>
<keyword evidence="5 6" id="KW-0472">Membrane</keyword>
<keyword evidence="3 6" id="KW-0812">Transmembrane</keyword>
<comment type="subcellular location">
    <subcellularLocation>
        <location evidence="1">Cell membrane</location>
        <topology evidence="1">Multi-pass membrane protein</topology>
    </subcellularLocation>
</comment>
<organism evidence="7 8">
    <name type="scientific">Candidatus Ozemobacter sibiricus</name>
    <dbReference type="NCBI Taxonomy" id="2268124"/>
    <lineage>
        <taxon>Bacteria</taxon>
        <taxon>Candidatus Ozemobacteria</taxon>
        <taxon>Candidatus Ozemobacterales</taxon>
        <taxon>Candidatus Ozemobacteraceae</taxon>
        <taxon>Candidatus Ozemobacter</taxon>
    </lineage>
</organism>
<dbReference type="PANTHER" id="PTHR38601:SF1">
    <property type="entry name" value="HYDROGENASE-4 COMPONENT E"/>
    <property type="match status" value="1"/>
</dbReference>
<evidence type="ECO:0000256" key="1">
    <source>
        <dbReference type="ARBA" id="ARBA00004651"/>
    </source>
</evidence>
<dbReference type="InterPro" id="IPR038730">
    <property type="entry name" value="HyfE-like"/>
</dbReference>
<name>A0A367ZMY5_9BACT</name>
<evidence type="ECO:0000256" key="3">
    <source>
        <dbReference type="ARBA" id="ARBA00022692"/>
    </source>
</evidence>
<dbReference type="PANTHER" id="PTHR38601">
    <property type="entry name" value="HYDROGENASE-4 COMPONENT E"/>
    <property type="match status" value="1"/>
</dbReference>
<keyword evidence="2" id="KW-1003">Cell membrane</keyword>
<feature type="transmembrane region" description="Helical" evidence="6">
    <location>
        <begin position="90"/>
        <end position="112"/>
    </location>
</feature>
<feature type="transmembrane region" description="Helical" evidence="6">
    <location>
        <begin position="55"/>
        <end position="78"/>
    </location>
</feature>
<reference evidence="7 8" key="1">
    <citation type="submission" date="2018-05" db="EMBL/GenBank/DDBJ databases">
        <title>A metagenomic window into the 2 km-deep terrestrial subsurface aquifer revealed taxonomically and functionally diverse microbial community comprising novel uncultured bacterial lineages.</title>
        <authorList>
            <person name="Kadnikov V.V."/>
            <person name="Mardanov A.V."/>
            <person name="Beletsky A.V."/>
            <person name="Banks D."/>
            <person name="Pimenov N.V."/>
            <person name="Frank Y.A."/>
            <person name="Karnachuk O.V."/>
            <person name="Ravin N.V."/>
        </authorList>
    </citation>
    <scope>NUCLEOTIDE SEQUENCE [LARGE SCALE GENOMIC DNA]</scope>
    <source>
        <strain evidence="7">BY5</strain>
    </source>
</reference>
<feature type="transmembrane region" description="Helical" evidence="6">
    <location>
        <begin position="150"/>
        <end position="167"/>
    </location>
</feature>
<sequence>MNLLLEGLLVLIVLTNLLMLGSSRLGVYIRAGALQGVGLAFLFFTGEGGWPEISITGLALVTMIVKGLVFPMLLFRTIRQAGVRREVEPYVGFTASLLIGVAAWGFATWVGGRLPLPGIIRSDLLVPTAMFTIFTGLFLIIARRNAITQVLGYLVLENGVFTFGVALETSTPFIVELGILLDIFVAVFVMVITLFQINREIEEIHMDTSRLSTLRD</sequence>
<gene>
    <name evidence="7" type="ORF">OZSIB_4248</name>
</gene>
<evidence type="ECO:0000256" key="5">
    <source>
        <dbReference type="ARBA" id="ARBA00023136"/>
    </source>
</evidence>
<feature type="transmembrane region" description="Helical" evidence="6">
    <location>
        <begin position="124"/>
        <end position="143"/>
    </location>
</feature>
<evidence type="ECO:0000256" key="2">
    <source>
        <dbReference type="ARBA" id="ARBA00022475"/>
    </source>
</evidence>
<evidence type="ECO:0000313" key="8">
    <source>
        <dbReference type="Proteomes" id="UP000252355"/>
    </source>
</evidence>
<evidence type="ECO:0000256" key="6">
    <source>
        <dbReference type="SAM" id="Phobius"/>
    </source>
</evidence>
<accession>A0A367ZMY5</accession>
<dbReference type="Pfam" id="PF00420">
    <property type="entry name" value="Oxidored_q2"/>
    <property type="match status" value="1"/>
</dbReference>
<dbReference type="GO" id="GO:0005886">
    <property type="term" value="C:plasma membrane"/>
    <property type="evidence" value="ECO:0007669"/>
    <property type="project" value="UniProtKB-SubCell"/>
</dbReference>
<protein>
    <submittedName>
        <fullName evidence="7">Hydrogenase 4 subunit E</fullName>
    </submittedName>
</protein>
<keyword evidence="4 6" id="KW-1133">Transmembrane helix</keyword>
<proteinExistence type="predicted"/>
<dbReference type="EMBL" id="QOQW01000012">
    <property type="protein sequence ID" value="RCK79494.1"/>
    <property type="molecule type" value="Genomic_DNA"/>
</dbReference>
<evidence type="ECO:0000313" key="7">
    <source>
        <dbReference type="EMBL" id="RCK79494.1"/>
    </source>
</evidence>
<dbReference type="InterPro" id="IPR039428">
    <property type="entry name" value="NUOK/Mnh_C1-like"/>
</dbReference>
<comment type="caution">
    <text evidence="7">The sequence shown here is derived from an EMBL/GenBank/DDBJ whole genome shotgun (WGS) entry which is preliminary data.</text>
</comment>
<feature type="transmembrane region" description="Helical" evidence="6">
    <location>
        <begin position="173"/>
        <end position="195"/>
    </location>
</feature>
<evidence type="ECO:0000256" key="4">
    <source>
        <dbReference type="ARBA" id="ARBA00022989"/>
    </source>
</evidence>